<comment type="caution">
    <text evidence="2">The sequence shown here is derived from an EMBL/GenBank/DDBJ whole genome shotgun (WGS) entry which is preliminary data.</text>
</comment>
<dbReference type="InterPro" id="IPR000477">
    <property type="entry name" value="RT_dom"/>
</dbReference>
<gene>
    <name evidence="2" type="ORF">ACJMK2_015649</name>
</gene>
<keyword evidence="3" id="KW-1185">Reference proteome</keyword>
<dbReference type="InterPro" id="IPR043128">
    <property type="entry name" value="Rev_trsase/Diguanyl_cyclase"/>
</dbReference>
<dbReference type="EMBL" id="JBJQND010000015">
    <property type="protein sequence ID" value="KAL3851959.1"/>
    <property type="molecule type" value="Genomic_DNA"/>
</dbReference>
<dbReference type="SUPFAM" id="SSF56672">
    <property type="entry name" value="DNA/RNA polymerases"/>
    <property type="match status" value="1"/>
</dbReference>
<feature type="domain" description="Reverse transcriptase" evidence="1">
    <location>
        <begin position="1"/>
        <end position="67"/>
    </location>
</feature>
<dbReference type="Pfam" id="PF00078">
    <property type="entry name" value="RVT_1"/>
    <property type="match status" value="1"/>
</dbReference>
<evidence type="ECO:0000313" key="3">
    <source>
        <dbReference type="Proteomes" id="UP001634394"/>
    </source>
</evidence>
<dbReference type="PROSITE" id="PS50878">
    <property type="entry name" value="RT_POL"/>
    <property type="match status" value="1"/>
</dbReference>
<evidence type="ECO:0000313" key="2">
    <source>
        <dbReference type="EMBL" id="KAL3851959.1"/>
    </source>
</evidence>
<proteinExistence type="predicted"/>
<dbReference type="Gene3D" id="3.30.70.270">
    <property type="match status" value="1"/>
</dbReference>
<dbReference type="AlphaFoldDB" id="A0ABD3UR24"/>
<protein>
    <recommendedName>
        <fullName evidence="1">Reverse transcriptase domain-containing protein</fullName>
    </recommendedName>
</protein>
<accession>A0ABD3UR24</accession>
<sequence length="130" mass="15106">MRKLLTPLRGTGVSNFMEDLLLTTRTWQEHVILLRKVLERLSQSGLTVQPSKCHIGFQRLTFLGSRLSADTLTYDSTKVDQLRNTARSATETEVRYFVYDWQFDWLDMEEGPDDGYWDIRLGESVSDVLE</sequence>
<evidence type="ECO:0000259" key="1">
    <source>
        <dbReference type="PROSITE" id="PS50878"/>
    </source>
</evidence>
<dbReference type="Proteomes" id="UP001634394">
    <property type="component" value="Unassembled WGS sequence"/>
</dbReference>
<reference evidence="2 3" key="1">
    <citation type="submission" date="2024-11" db="EMBL/GenBank/DDBJ databases">
        <title>Chromosome-level genome assembly of the freshwater bivalve Anodonta woodiana.</title>
        <authorList>
            <person name="Chen X."/>
        </authorList>
    </citation>
    <scope>NUCLEOTIDE SEQUENCE [LARGE SCALE GENOMIC DNA]</scope>
    <source>
        <strain evidence="2">MN2024</strain>
        <tissue evidence="2">Gills</tissue>
    </source>
</reference>
<dbReference type="PANTHER" id="PTHR37984">
    <property type="entry name" value="PROTEIN CBG26694"/>
    <property type="match status" value="1"/>
</dbReference>
<dbReference type="InterPro" id="IPR043502">
    <property type="entry name" value="DNA/RNA_pol_sf"/>
</dbReference>
<organism evidence="2 3">
    <name type="scientific">Sinanodonta woodiana</name>
    <name type="common">Chinese pond mussel</name>
    <name type="synonym">Anodonta woodiana</name>
    <dbReference type="NCBI Taxonomy" id="1069815"/>
    <lineage>
        <taxon>Eukaryota</taxon>
        <taxon>Metazoa</taxon>
        <taxon>Spiralia</taxon>
        <taxon>Lophotrochozoa</taxon>
        <taxon>Mollusca</taxon>
        <taxon>Bivalvia</taxon>
        <taxon>Autobranchia</taxon>
        <taxon>Heteroconchia</taxon>
        <taxon>Palaeoheterodonta</taxon>
        <taxon>Unionida</taxon>
        <taxon>Unionoidea</taxon>
        <taxon>Unionidae</taxon>
        <taxon>Unioninae</taxon>
        <taxon>Sinanodonta</taxon>
    </lineage>
</organism>
<name>A0ABD3UR24_SINWO</name>
<dbReference type="PANTHER" id="PTHR37984:SF5">
    <property type="entry name" value="PROTEIN NYNRIN-LIKE"/>
    <property type="match status" value="1"/>
</dbReference>
<dbReference type="InterPro" id="IPR050951">
    <property type="entry name" value="Retrovirus_Pol_polyprotein"/>
</dbReference>